<dbReference type="Pfam" id="PF01863">
    <property type="entry name" value="YgjP-like"/>
    <property type="match status" value="2"/>
</dbReference>
<protein>
    <submittedName>
        <fullName evidence="2">Zinc metalloprotease</fullName>
    </submittedName>
</protein>
<proteinExistence type="predicted"/>
<feature type="domain" description="YgjP-like metallopeptidase" evidence="1">
    <location>
        <begin position="24"/>
        <end position="70"/>
    </location>
</feature>
<accession>A0ABN6YSL2</accession>
<feature type="domain" description="YgjP-like metallopeptidase" evidence="1">
    <location>
        <begin position="83"/>
        <end position="180"/>
    </location>
</feature>
<dbReference type="PANTHER" id="PTHR30399:SF1">
    <property type="entry name" value="UTP PYROPHOSPHATASE"/>
    <property type="match status" value="1"/>
</dbReference>
<dbReference type="InterPro" id="IPR002725">
    <property type="entry name" value="YgjP-like_metallopeptidase"/>
</dbReference>
<name>A0ABN6YSL2_9FIRM</name>
<sequence>MSSMIYDLNGIPVQIEYRRIKNINLYIRPPAGEVLVTAPKGTPSGRIKKFVDSKEEWIRLHQEKMRAQAGKGEAGQPTKGQIEKMKKQVLQYAKKWEPVMGVHASGWTFRWMKTRWGSCTPRTGKIRLNTKLIFCPEECLEYVLVHELCHLIEPSHNQRFQNYMTKFLPDWKIRRKRLRESGV</sequence>
<gene>
    <name evidence="2" type="ORF">Lac1_02340</name>
</gene>
<evidence type="ECO:0000313" key="2">
    <source>
        <dbReference type="EMBL" id="BDZ76051.1"/>
    </source>
</evidence>
<dbReference type="InterPro" id="IPR053136">
    <property type="entry name" value="UTP_pyrophosphatase-like"/>
</dbReference>
<reference evidence="3" key="1">
    <citation type="journal article" date="2023" name="Int. J. Syst. Evol. Microbiol.">
        <title>Claveliimonas bilis gen. nov., sp. nov., deoxycholic acid-producing bacteria isolated from human faeces, and reclassification of Sellimonas monacensis Zenner et al. 2021 as Claveliimonas monacensis comb. nov.</title>
        <authorList>
            <person name="Hisatomi A."/>
            <person name="Kastawa N.W.E.P.G."/>
            <person name="Song I."/>
            <person name="Ohkuma M."/>
            <person name="Fukiya S."/>
            <person name="Sakamoto M."/>
        </authorList>
    </citation>
    <scope>NUCLEOTIDE SEQUENCE [LARGE SCALE GENOMIC DNA]</scope>
    <source>
        <strain evidence="3">12BBH14</strain>
    </source>
</reference>
<evidence type="ECO:0000259" key="1">
    <source>
        <dbReference type="Pfam" id="PF01863"/>
    </source>
</evidence>
<organism evidence="2 3">
    <name type="scientific">Claveliimonas bilis</name>
    <dbReference type="NCBI Taxonomy" id="3028070"/>
    <lineage>
        <taxon>Bacteria</taxon>
        <taxon>Bacillati</taxon>
        <taxon>Bacillota</taxon>
        <taxon>Clostridia</taxon>
        <taxon>Lachnospirales</taxon>
        <taxon>Lachnospiraceae</taxon>
        <taxon>Claveliimonas</taxon>
    </lineage>
</organism>
<dbReference type="CDD" id="cd07344">
    <property type="entry name" value="M48_yhfN_like"/>
    <property type="match status" value="1"/>
</dbReference>
<dbReference type="RefSeq" id="WP_256193441.1">
    <property type="nucleotide sequence ID" value="NZ_AP027742.1"/>
</dbReference>
<dbReference type="Proteomes" id="UP001305815">
    <property type="component" value="Chromosome"/>
</dbReference>
<keyword evidence="2" id="KW-0378">Hydrolase</keyword>
<dbReference type="GO" id="GO:0008237">
    <property type="term" value="F:metallopeptidase activity"/>
    <property type="evidence" value="ECO:0007669"/>
    <property type="project" value="UniProtKB-KW"/>
</dbReference>
<evidence type="ECO:0000313" key="3">
    <source>
        <dbReference type="Proteomes" id="UP001305815"/>
    </source>
</evidence>
<keyword evidence="2" id="KW-0482">Metalloprotease</keyword>
<dbReference type="PANTHER" id="PTHR30399">
    <property type="entry name" value="UNCHARACTERIZED PROTEIN YGJP"/>
    <property type="match status" value="1"/>
</dbReference>
<keyword evidence="2" id="KW-0645">Protease</keyword>
<dbReference type="EMBL" id="AP027742">
    <property type="protein sequence ID" value="BDZ76051.1"/>
    <property type="molecule type" value="Genomic_DNA"/>
</dbReference>
<keyword evidence="3" id="KW-1185">Reference proteome</keyword>